<keyword evidence="2" id="KW-0805">Transcription regulation</keyword>
<keyword evidence="4" id="KW-0804">Transcription</keyword>
<reference evidence="5" key="1">
    <citation type="journal article" date="2021" name="PeerJ">
        <title>Extensive microbial diversity within the chicken gut microbiome revealed by metagenomics and culture.</title>
        <authorList>
            <person name="Gilroy R."/>
            <person name="Ravi A."/>
            <person name="Getino M."/>
            <person name="Pursley I."/>
            <person name="Horton D.L."/>
            <person name="Alikhan N.F."/>
            <person name="Baker D."/>
            <person name="Gharbi K."/>
            <person name="Hall N."/>
            <person name="Watson M."/>
            <person name="Adriaenssens E.M."/>
            <person name="Foster-Nyarko E."/>
            <person name="Jarju S."/>
            <person name="Secka A."/>
            <person name="Antonio M."/>
            <person name="Oren A."/>
            <person name="Chaudhuri R.R."/>
            <person name="La Ragione R."/>
            <person name="Hildebrand F."/>
            <person name="Pallen M.J."/>
        </authorList>
    </citation>
    <scope>NUCLEOTIDE SEQUENCE</scope>
    <source>
        <strain evidence="5">ChiBcec16_6824</strain>
    </source>
</reference>
<dbReference type="InterPro" id="IPR005650">
    <property type="entry name" value="BlaI_family"/>
</dbReference>
<evidence type="ECO:0000256" key="4">
    <source>
        <dbReference type="ARBA" id="ARBA00023163"/>
    </source>
</evidence>
<dbReference type="Proteomes" id="UP000823868">
    <property type="component" value="Unassembled WGS sequence"/>
</dbReference>
<dbReference type="SUPFAM" id="SSF46785">
    <property type="entry name" value="Winged helix' DNA-binding domain"/>
    <property type="match status" value="1"/>
</dbReference>
<protein>
    <submittedName>
        <fullName evidence="5">BlaI/MecI/CopY family transcriptional regulator</fullName>
    </submittedName>
</protein>
<evidence type="ECO:0000256" key="2">
    <source>
        <dbReference type="ARBA" id="ARBA00023015"/>
    </source>
</evidence>
<comment type="caution">
    <text evidence="5">The sequence shown here is derived from an EMBL/GenBank/DDBJ whole genome shotgun (WGS) entry which is preliminary data.</text>
</comment>
<reference evidence="5" key="2">
    <citation type="submission" date="2021-04" db="EMBL/GenBank/DDBJ databases">
        <authorList>
            <person name="Gilroy R."/>
        </authorList>
    </citation>
    <scope>NUCLEOTIDE SEQUENCE</scope>
    <source>
        <strain evidence="5">ChiBcec16_6824</strain>
    </source>
</reference>
<keyword evidence="3" id="KW-0238">DNA-binding</keyword>
<sequence>MARLPHLPESELDLMLTIWSMEGPVTAPALLEKLEKPLTASALHSYLKRLEEKGYLCCEKVGKVNQYRPLVDRAAYQRQESRSILGKLYQGSLRHFTAALYDGGNLDRREVEELRAYLEELEERGEV</sequence>
<accession>A0A9D2BYZ0</accession>
<evidence type="ECO:0000313" key="6">
    <source>
        <dbReference type="Proteomes" id="UP000823868"/>
    </source>
</evidence>
<dbReference type="InterPro" id="IPR036388">
    <property type="entry name" value="WH-like_DNA-bd_sf"/>
</dbReference>
<dbReference type="GO" id="GO:0003677">
    <property type="term" value="F:DNA binding"/>
    <property type="evidence" value="ECO:0007669"/>
    <property type="project" value="UniProtKB-KW"/>
</dbReference>
<dbReference type="InterPro" id="IPR036390">
    <property type="entry name" value="WH_DNA-bd_sf"/>
</dbReference>
<organism evidence="5 6">
    <name type="scientific">Candidatus Flavonifractor merdigallinarum</name>
    <dbReference type="NCBI Taxonomy" id="2838589"/>
    <lineage>
        <taxon>Bacteria</taxon>
        <taxon>Bacillati</taxon>
        <taxon>Bacillota</taxon>
        <taxon>Clostridia</taxon>
        <taxon>Eubacteriales</taxon>
        <taxon>Oscillospiraceae</taxon>
        <taxon>Flavonifractor</taxon>
    </lineage>
</organism>
<gene>
    <name evidence="5" type="ORF">H9841_07780</name>
</gene>
<dbReference type="Gene3D" id="1.10.10.10">
    <property type="entry name" value="Winged helix-like DNA-binding domain superfamily/Winged helix DNA-binding domain"/>
    <property type="match status" value="1"/>
</dbReference>
<evidence type="ECO:0000256" key="3">
    <source>
        <dbReference type="ARBA" id="ARBA00023125"/>
    </source>
</evidence>
<dbReference type="GO" id="GO:0045892">
    <property type="term" value="P:negative regulation of DNA-templated transcription"/>
    <property type="evidence" value="ECO:0007669"/>
    <property type="project" value="InterPro"/>
</dbReference>
<dbReference type="PIRSF" id="PIRSF019455">
    <property type="entry name" value="CopR_AtkY"/>
    <property type="match status" value="1"/>
</dbReference>
<comment type="similarity">
    <text evidence="1">Belongs to the BlaI transcriptional regulatory family.</text>
</comment>
<name>A0A9D2BYZ0_9FIRM</name>
<proteinExistence type="inferred from homology"/>
<dbReference type="AlphaFoldDB" id="A0A9D2BYZ0"/>
<evidence type="ECO:0000313" key="5">
    <source>
        <dbReference type="EMBL" id="HIY21782.1"/>
    </source>
</evidence>
<dbReference type="EMBL" id="DXDX01000141">
    <property type="protein sequence ID" value="HIY21782.1"/>
    <property type="molecule type" value="Genomic_DNA"/>
</dbReference>
<evidence type="ECO:0000256" key="1">
    <source>
        <dbReference type="ARBA" id="ARBA00011046"/>
    </source>
</evidence>
<dbReference type="Gene3D" id="1.10.4040.10">
    <property type="entry name" value="Penicillinase repressor domain"/>
    <property type="match status" value="1"/>
</dbReference>
<dbReference type="Pfam" id="PF03965">
    <property type="entry name" value="Penicillinase_R"/>
    <property type="match status" value="1"/>
</dbReference>